<dbReference type="EMBL" id="LMWN01000068">
    <property type="protein sequence ID" value="KUM99124.1"/>
    <property type="molecule type" value="Genomic_DNA"/>
</dbReference>
<dbReference type="InterPro" id="IPR029058">
    <property type="entry name" value="AB_hydrolase_fold"/>
</dbReference>
<dbReference type="InterPro" id="IPR050266">
    <property type="entry name" value="AB_hydrolase_sf"/>
</dbReference>
<accession>A0A101NTV5</accession>
<dbReference type="Proteomes" id="UP000053127">
    <property type="component" value="Unassembled WGS sequence"/>
</dbReference>
<dbReference type="InterPro" id="IPR000073">
    <property type="entry name" value="AB_hydrolase_1"/>
</dbReference>
<dbReference type="GO" id="GO:0003824">
    <property type="term" value="F:catalytic activity"/>
    <property type="evidence" value="ECO:0007669"/>
    <property type="project" value="UniProtKB-ARBA"/>
</dbReference>
<dbReference type="Pfam" id="PF12697">
    <property type="entry name" value="Abhydrolase_6"/>
    <property type="match status" value="1"/>
</dbReference>
<evidence type="ECO:0000259" key="1">
    <source>
        <dbReference type="Pfam" id="PF12697"/>
    </source>
</evidence>
<dbReference type="AlphaFoldDB" id="A0A101NTV5"/>
<organism evidence="2 3">
    <name type="scientific">Streptomyces yokosukanensis</name>
    <dbReference type="NCBI Taxonomy" id="67386"/>
    <lineage>
        <taxon>Bacteria</taxon>
        <taxon>Bacillati</taxon>
        <taxon>Actinomycetota</taxon>
        <taxon>Actinomycetes</taxon>
        <taxon>Kitasatosporales</taxon>
        <taxon>Streptomycetaceae</taxon>
        <taxon>Streptomyces</taxon>
    </lineage>
</organism>
<dbReference type="PRINTS" id="PR00111">
    <property type="entry name" value="ABHYDROLASE"/>
</dbReference>
<sequence>MTVETRIDGIAVLDHGGEGPDVVLLHGANRTALDWEPVRPHLAGLRLVAMDLRGHGRSASASSYEWEDHLADVDAVVRALGLRRPWLVGHSLGGMIAVRYAASRNCAGVVDLDGFGGGVSTLYPGLTPQEVRERRAEQIALYAGAPAVTDPGQAEAQARAMAERFGWDADSEAARARRAEGRPLPGELPALMAPLEGYDLFAEVRGLRVPVLLVAGARTPDLDHLPQRVRELTEALVRGIGRELAALPDRVGAVRLESAGHMVHLDEPARVGELIREFVQPSGN</sequence>
<keyword evidence="3" id="KW-1185">Reference proteome</keyword>
<dbReference type="PANTHER" id="PTHR43798:SF33">
    <property type="entry name" value="HYDROLASE, PUTATIVE (AFU_ORTHOLOGUE AFUA_2G14860)-RELATED"/>
    <property type="match status" value="1"/>
</dbReference>
<dbReference type="RefSeq" id="WP_067136070.1">
    <property type="nucleotide sequence ID" value="NZ_KQ948233.1"/>
</dbReference>
<dbReference type="STRING" id="67386.AQI95_40790"/>
<proteinExistence type="predicted"/>
<comment type="caution">
    <text evidence="2">The sequence shown here is derived from an EMBL/GenBank/DDBJ whole genome shotgun (WGS) entry which is preliminary data.</text>
</comment>
<dbReference type="PANTHER" id="PTHR43798">
    <property type="entry name" value="MONOACYLGLYCEROL LIPASE"/>
    <property type="match status" value="1"/>
</dbReference>
<reference evidence="2 3" key="1">
    <citation type="submission" date="2015-10" db="EMBL/GenBank/DDBJ databases">
        <title>Draft genome sequence of Streptomyces yokosukanensis DSM 40224, type strain for the species Streptomyces yokosukanensis.</title>
        <authorList>
            <person name="Ruckert C."/>
            <person name="Winkler A."/>
            <person name="Kalinowski J."/>
            <person name="Kampfer P."/>
            <person name="Glaeser S."/>
        </authorList>
    </citation>
    <scope>NUCLEOTIDE SEQUENCE [LARGE SCALE GENOMIC DNA]</scope>
    <source>
        <strain evidence="2 3">DSM 40224</strain>
    </source>
</reference>
<name>A0A101NTV5_9ACTN</name>
<feature type="domain" description="AB hydrolase-1" evidence="1">
    <location>
        <begin position="22"/>
        <end position="271"/>
    </location>
</feature>
<dbReference type="OrthoDB" id="63519at2"/>
<dbReference type="SUPFAM" id="SSF53474">
    <property type="entry name" value="alpha/beta-Hydrolases"/>
    <property type="match status" value="1"/>
</dbReference>
<protein>
    <recommendedName>
        <fullName evidence="1">AB hydrolase-1 domain-containing protein</fullName>
    </recommendedName>
</protein>
<dbReference type="GO" id="GO:0016020">
    <property type="term" value="C:membrane"/>
    <property type="evidence" value="ECO:0007669"/>
    <property type="project" value="TreeGrafter"/>
</dbReference>
<evidence type="ECO:0000313" key="3">
    <source>
        <dbReference type="Proteomes" id="UP000053127"/>
    </source>
</evidence>
<dbReference type="Gene3D" id="3.40.50.1820">
    <property type="entry name" value="alpha/beta hydrolase"/>
    <property type="match status" value="1"/>
</dbReference>
<gene>
    <name evidence="2" type="ORF">AQI95_40790</name>
</gene>
<evidence type="ECO:0000313" key="2">
    <source>
        <dbReference type="EMBL" id="KUM99124.1"/>
    </source>
</evidence>